<dbReference type="RefSeq" id="XP_045961500.1">
    <property type="nucleotide sequence ID" value="XM_046102017.1"/>
</dbReference>
<reference evidence="3" key="1">
    <citation type="journal article" date="2021" name="Nat. Commun.">
        <title>Genetic determinants of endophytism in the Arabidopsis root mycobiome.</title>
        <authorList>
            <person name="Mesny F."/>
            <person name="Miyauchi S."/>
            <person name="Thiergart T."/>
            <person name="Pickel B."/>
            <person name="Atanasova L."/>
            <person name="Karlsson M."/>
            <person name="Huettel B."/>
            <person name="Barry K.W."/>
            <person name="Haridas S."/>
            <person name="Chen C."/>
            <person name="Bauer D."/>
            <person name="Andreopoulos W."/>
            <person name="Pangilinan J."/>
            <person name="LaButti K."/>
            <person name="Riley R."/>
            <person name="Lipzen A."/>
            <person name="Clum A."/>
            <person name="Drula E."/>
            <person name="Henrissat B."/>
            <person name="Kohler A."/>
            <person name="Grigoriev I.V."/>
            <person name="Martin F.M."/>
            <person name="Hacquard S."/>
        </authorList>
    </citation>
    <scope>NUCLEOTIDE SEQUENCE</scope>
    <source>
        <strain evidence="3">MPI-SDFR-AT-0073</strain>
    </source>
</reference>
<evidence type="ECO:0000256" key="1">
    <source>
        <dbReference type="SAM" id="MobiDB-lite"/>
    </source>
</evidence>
<sequence>MPFLVKAVVILASLLQATTVLASSKENTRSGPRAPPAPADVWPQTTFPTAKGTDPSTPHETPDLPGQITSSPTEKRPFSILPIGPISSPNLHQGLNTTRTSIAFTPTSSLKTTTRPSSRISL</sequence>
<evidence type="ECO:0000313" key="3">
    <source>
        <dbReference type="EMBL" id="KAH6657266.1"/>
    </source>
</evidence>
<protein>
    <submittedName>
        <fullName evidence="3">Uncharacterized protein</fullName>
    </submittedName>
</protein>
<evidence type="ECO:0000256" key="2">
    <source>
        <dbReference type="SAM" id="SignalP"/>
    </source>
</evidence>
<feature type="region of interest" description="Disordered" evidence="1">
    <location>
        <begin position="23"/>
        <end position="94"/>
    </location>
</feature>
<accession>A0A9P8US20</accession>
<feature type="compositionally biased region" description="Polar residues" evidence="1">
    <location>
        <begin position="43"/>
        <end position="59"/>
    </location>
</feature>
<proteinExistence type="predicted"/>
<dbReference type="GeneID" id="70130909"/>
<dbReference type="AlphaFoldDB" id="A0A9P8US20"/>
<organism evidence="3 4">
    <name type="scientific">Truncatella angustata</name>
    <dbReference type="NCBI Taxonomy" id="152316"/>
    <lineage>
        <taxon>Eukaryota</taxon>
        <taxon>Fungi</taxon>
        <taxon>Dikarya</taxon>
        <taxon>Ascomycota</taxon>
        <taxon>Pezizomycotina</taxon>
        <taxon>Sordariomycetes</taxon>
        <taxon>Xylariomycetidae</taxon>
        <taxon>Amphisphaeriales</taxon>
        <taxon>Sporocadaceae</taxon>
        <taxon>Truncatella</taxon>
    </lineage>
</organism>
<feature type="signal peptide" evidence="2">
    <location>
        <begin position="1"/>
        <end position="22"/>
    </location>
</feature>
<dbReference type="Proteomes" id="UP000758603">
    <property type="component" value="Unassembled WGS sequence"/>
</dbReference>
<feature type="chain" id="PRO_5040230749" evidence="2">
    <location>
        <begin position="23"/>
        <end position="122"/>
    </location>
</feature>
<evidence type="ECO:0000313" key="4">
    <source>
        <dbReference type="Proteomes" id="UP000758603"/>
    </source>
</evidence>
<dbReference type="EMBL" id="JAGPXC010000002">
    <property type="protein sequence ID" value="KAH6657266.1"/>
    <property type="molecule type" value="Genomic_DNA"/>
</dbReference>
<name>A0A9P8US20_9PEZI</name>
<keyword evidence="2" id="KW-0732">Signal</keyword>
<comment type="caution">
    <text evidence="3">The sequence shown here is derived from an EMBL/GenBank/DDBJ whole genome shotgun (WGS) entry which is preliminary data.</text>
</comment>
<gene>
    <name evidence="3" type="ORF">BKA67DRAFT_554805</name>
</gene>
<keyword evidence="4" id="KW-1185">Reference proteome</keyword>